<sequence length="221" mass="26003">MRHTHIRTRFAINFPPLGWQSSELLWEFTYRHKMRLINLWSILVLTLFSIQLCSAREVIDGSLGSFKEFRKRMRLYLEERVKELRTIDDEVWLDIEKTMDGNITLVYLPQLKSMIKSCGPNTAYRVESASKTAIMHVAELELEDWPRFLKCYTDLGIYMLNPGYGETPVTADFEKQLQDLVETIKARISGIIEEIVDKFILEVHRARTYQYSNLSEVEDDK</sequence>
<gene>
    <name evidence="1" type="ORF">SPPG_08364</name>
</gene>
<keyword evidence="2" id="KW-1185">Reference proteome</keyword>
<evidence type="ECO:0000313" key="1">
    <source>
        <dbReference type="EMBL" id="KNC96211.1"/>
    </source>
</evidence>
<evidence type="ECO:0000313" key="2">
    <source>
        <dbReference type="Proteomes" id="UP000053201"/>
    </source>
</evidence>
<name>A0A0L0H5N2_SPIPD</name>
<organism evidence="1 2">
    <name type="scientific">Spizellomyces punctatus (strain DAOM BR117)</name>
    <dbReference type="NCBI Taxonomy" id="645134"/>
    <lineage>
        <taxon>Eukaryota</taxon>
        <taxon>Fungi</taxon>
        <taxon>Fungi incertae sedis</taxon>
        <taxon>Chytridiomycota</taxon>
        <taxon>Chytridiomycota incertae sedis</taxon>
        <taxon>Chytridiomycetes</taxon>
        <taxon>Spizellomycetales</taxon>
        <taxon>Spizellomycetaceae</taxon>
        <taxon>Spizellomyces</taxon>
    </lineage>
</organism>
<dbReference type="InParanoid" id="A0A0L0H5N2"/>
<dbReference type="GeneID" id="27691533"/>
<dbReference type="EMBL" id="KQ257470">
    <property type="protein sequence ID" value="KNC96211.1"/>
    <property type="molecule type" value="Genomic_DNA"/>
</dbReference>
<dbReference type="VEuPathDB" id="FungiDB:SPPG_08364"/>
<dbReference type="RefSeq" id="XP_016604251.1">
    <property type="nucleotide sequence ID" value="XM_016756523.1"/>
</dbReference>
<reference evidence="1 2" key="1">
    <citation type="submission" date="2009-08" db="EMBL/GenBank/DDBJ databases">
        <title>The Genome Sequence of Spizellomyces punctatus strain DAOM BR117.</title>
        <authorList>
            <consortium name="The Broad Institute Genome Sequencing Platform"/>
            <person name="Russ C."/>
            <person name="Cuomo C."/>
            <person name="Shea T."/>
            <person name="Young S.K."/>
            <person name="Zeng Q."/>
            <person name="Koehrsen M."/>
            <person name="Haas B."/>
            <person name="Borodovsky M."/>
            <person name="Guigo R."/>
            <person name="Alvarado L."/>
            <person name="Berlin A."/>
            <person name="Bochicchio J."/>
            <person name="Borenstein D."/>
            <person name="Chapman S."/>
            <person name="Chen Z."/>
            <person name="Engels R."/>
            <person name="Freedman E."/>
            <person name="Gellesch M."/>
            <person name="Goldberg J."/>
            <person name="Griggs A."/>
            <person name="Gujja S."/>
            <person name="Heiman D."/>
            <person name="Hepburn T."/>
            <person name="Howarth C."/>
            <person name="Jen D."/>
            <person name="Larson L."/>
            <person name="Lewis B."/>
            <person name="Mehta T."/>
            <person name="Park D."/>
            <person name="Pearson M."/>
            <person name="Roberts A."/>
            <person name="Saif S."/>
            <person name="Shenoy N."/>
            <person name="Sisk P."/>
            <person name="Stolte C."/>
            <person name="Sykes S."/>
            <person name="Thomson T."/>
            <person name="Walk T."/>
            <person name="White J."/>
            <person name="Yandava C."/>
            <person name="Burger G."/>
            <person name="Gray M.W."/>
            <person name="Holland P.W.H."/>
            <person name="King N."/>
            <person name="Lang F.B.F."/>
            <person name="Roger A.J."/>
            <person name="Ruiz-Trillo I."/>
            <person name="Lander E."/>
            <person name="Nusbaum C."/>
        </authorList>
    </citation>
    <scope>NUCLEOTIDE SEQUENCE [LARGE SCALE GENOMIC DNA]</scope>
    <source>
        <strain evidence="1 2">DAOM BR117</strain>
    </source>
</reference>
<dbReference type="Proteomes" id="UP000053201">
    <property type="component" value="Unassembled WGS sequence"/>
</dbReference>
<dbReference type="AlphaFoldDB" id="A0A0L0H5N2"/>
<accession>A0A0L0H5N2</accession>
<proteinExistence type="predicted"/>
<protein>
    <submittedName>
        <fullName evidence="1">Uncharacterized protein</fullName>
    </submittedName>
</protein>